<sequence>MSASKSLRPRRQVSRTTTQARRKPCRLCHNLDSRGHTSSIYQTESAKGATSRLDLVLDSLSLSKTQSSTGAGCRFCGVLIVTLDAFFDNWRGSRQRVNVEIKEKESIKVGINGNRWRGQLAEIYAGSSASKAPWPTLGTAHHIPTDSGSDETFDFARRCIRDCLTNSKHVACKPPSISRHVLPKRLLDVGRVTAPIRLIDTQGRSFQYVTLSHCWGTGPLLTATKLNWQELASNIPFTSLPPLFQDAIIITRQLGLRYIWIDSLCIIQDSTRDWETESSKMGGIYENSYVTISATISGDSNTRCLMDRRKPIKITYENTTGREFAIRARNIADHHPNIKEGTPAKLMGPLTTRSWALQEHVLSTRILHYTATEVLFECRTSYRCECQPSRKQQPTTPSLIPKATAKRGEDNNALWAAWQHVIEQYSKRELTVPSDKLPAISGIASKIKDATRSAYVAGLWKDNLASDLLWSTTSPSSLIASPYALDTYRAPTFSWASLNTPISYYTPDEDERESFQSTITLLSSVIAHTGLNSLGTVSGASLKLRGPCMTAFLSSSQIDGVWEYTLLIKGTSAIRISHDCLLTRSGDTIASSLTGGSVRRANSADQLSEFNKASILYLGVARYDGWISGLVLGASERVPDAWERLGTFSAGMESFDKANEREITLI</sequence>
<dbReference type="Pfam" id="PF06985">
    <property type="entry name" value="HET"/>
    <property type="match status" value="1"/>
</dbReference>
<proteinExistence type="predicted"/>
<name>A0A6G1KDH7_9PLEO</name>
<dbReference type="EMBL" id="MU005769">
    <property type="protein sequence ID" value="KAF2710595.1"/>
    <property type="molecule type" value="Genomic_DNA"/>
</dbReference>
<dbReference type="AlphaFoldDB" id="A0A6G1KDH7"/>
<dbReference type="PANTHER" id="PTHR33112:SF9">
    <property type="entry name" value="HETEROKARYON INCOMPATIBILITY DOMAIN-CONTAINING PROTEIN"/>
    <property type="match status" value="1"/>
</dbReference>
<gene>
    <name evidence="3" type="ORF">K504DRAFT_378093</name>
</gene>
<dbReference type="PANTHER" id="PTHR33112">
    <property type="entry name" value="DOMAIN PROTEIN, PUTATIVE-RELATED"/>
    <property type="match status" value="1"/>
</dbReference>
<dbReference type="InterPro" id="IPR010730">
    <property type="entry name" value="HET"/>
</dbReference>
<evidence type="ECO:0000313" key="4">
    <source>
        <dbReference type="Proteomes" id="UP000799428"/>
    </source>
</evidence>
<protein>
    <submittedName>
        <fullName evidence="3">HET-domain-containing protein</fullName>
    </submittedName>
</protein>
<feature type="domain" description="Heterokaryon incompatibility" evidence="2">
    <location>
        <begin position="208"/>
        <end position="359"/>
    </location>
</feature>
<evidence type="ECO:0000313" key="3">
    <source>
        <dbReference type="EMBL" id="KAF2710595.1"/>
    </source>
</evidence>
<evidence type="ECO:0000259" key="2">
    <source>
        <dbReference type="Pfam" id="PF06985"/>
    </source>
</evidence>
<dbReference type="OrthoDB" id="5125733at2759"/>
<feature type="region of interest" description="Disordered" evidence="1">
    <location>
        <begin position="1"/>
        <end position="21"/>
    </location>
</feature>
<accession>A0A6G1KDH7</accession>
<dbReference type="Proteomes" id="UP000799428">
    <property type="component" value="Unassembled WGS sequence"/>
</dbReference>
<evidence type="ECO:0000256" key="1">
    <source>
        <dbReference type="SAM" id="MobiDB-lite"/>
    </source>
</evidence>
<reference evidence="3" key="1">
    <citation type="journal article" date="2020" name="Stud. Mycol.">
        <title>101 Dothideomycetes genomes: a test case for predicting lifestyles and emergence of pathogens.</title>
        <authorList>
            <person name="Haridas S."/>
            <person name="Albert R."/>
            <person name="Binder M."/>
            <person name="Bloem J."/>
            <person name="Labutti K."/>
            <person name="Salamov A."/>
            <person name="Andreopoulos B."/>
            <person name="Baker S."/>
            <person name="Barry K."/>
            <person name="Bills G."/>
            <person name="Bluhm B."/>
            <person name="Cannon C."/>
            <person name="Castanera R."/>
            <person name="Culley D."/>
            <person name="Daum C."/>
            <person name="Ezra D."/>
            <person name="Gonzalez J."/>
            <person name="Henrissat B."/>
            <person name="Kuo A."/>
            <person name="Liang C."/>
            <person name="Lipzen A."/>
            <person name="Lutzoni F."/>
            <person name="Magnuson J."/>
            <person name="Mondo S."/>
            <person name="Nolan M."/>
            <person name="Ohm R."/>
            <person name="Pangilinan J."/>
            <person name="Park H.-J."/>
            <person name="Ramirez L."/>
            <person name="Alfaro M."/>
            <person name="Sun H."/>
            <person name="Tritt A."/>
            <person name="Yoshinaga Y."/>
            <person name="Zwiers L.-H."/>
            <person name="Turgeon B."/>
            <person name="Goodwin S."/>
            <person name="Spatafora J."/>
            <person name="Crous P."/>
            <person name="Grigoriev I."/>
        </authorList>
    </citation>
    <scope>NUCLEOTIDE SEQUENCE</scope>
    <source>
        <strain evidence="3">CBS 279.74</strain>
    </source>
</reference>
<keyword evidence="4" id="KW-1185">Reference proteome</keyword>
<organism evidence="3 4">
    <name type="scientific">Pleomassaria siparia CBS 279.74</name>
    <dbReference type="NCBI Taxonomy" id="1314801"/>
    <lineage>
        <taxon>Eukaryota</taxon>
        <taxon>Fungi</taxon>
        <taxon>Dikarya</taxon>
        <taxon>Ascomycota</taxon>
        <taxon>Pezizomycotina</taxon>
        <taxon>Dothideomycetes</taxon>
        <taxon>Pleosporomycetidae</taxon>
        <taxon>Pleosporales</taxon>
        <taxon>Pleomassariaceae</taxon>
        <taxon>Pleomassaria</taxon>
    </lineage>
</organism>